<reference evidence="6" key="1">
    <citation type="submission" date="2011-01" db="EMBL/GenBank/DDBJ databases">
        <title>The Genome Sequence of Nematocida parisii strain ERTm3.</title>
        <authorList>
            <consortium name="The Broad Institute Genome Sequencing Platform"/>
            <consortium name="The Broad Institute Genome Sequencing Center for Infectious Disease"/>
            <person name="Cuomo C."/>
            <person name="Troemel E."/>
            <person name="Young S.K."/>
            <person name="Zeng Q."/>
            <person name="Gargeya S."/>
            <person name="Fitzgerald M."/>
            <person name="Haas B."/>
            <person name="Abouelleil A."/>
            <person name="Alvarado L."/>
            <person name="Arachchi H.M."/>
            <person name="Berlin A."/>
            <person name="Chapman S.B."/>
            <person name="Gearin G."/>
            <person name="Goldberg J."/>
            <person name="Griggs A."/>
            <person name="Gujja S."/>
            <person name="Hansen M."/>
            <person name="Heiman D."/>
            <person name="Howarth C."/>
            <person name="Larimer J."/>
            <person name="Lui A."/>
            <person name="MacDonald P.J.P."/>
            <person name="McCowen C."/>
            <person name="Montmayeur A."/>
            <person name="Murphy C."/>
            <person name="Neiman D."/>
            <person name="Pearson M."/>
            <person name="Priest M."/>
            <person name="Roberts A."/>
            <person name="Saif S."/>
            <person name="Shea T."/>
            <person name="Sisk P."/>
            <person name="Stolte C."/>
            <person name="Sykes S."/>
            <person name="Wortman J."/>
            <person name="Nusbaum C."/>
            <person name="Birren B."/>
        </authorList>
    </citation>
    <scope>NUCLEOTIDE SEQUENCE</scope>
    <source>
        <strain evidence="6">ERTm3</strain>
    </source>
</reference>
<dbReference type="OrthoDB" id="424823at2759"/>
<dbReference type="FunFam" id="3.10.20.30:FF:000001">
    <property type="entry name" value="Ribosome-binding ATPase YchF"/>
    <property type="match status" value="1"/>
</dbReference>
<dbReference type="FunCoup" id="I3EES6">
    <property type="interactions" value="186"/>
</dbReference>
<dbReference type="GO" id="GO:0046872">
    <property type="term" value="F:metal ion binding"/>
    <property type="evidence" value="ECO:0007669"/>
    <property type="project" value="UniProtKB-KW"/>
</dbReference>
<name>I3EES6_NEMP3</name>
<keyword evidence="7" id="KW-1185">Reference proteome</keyword>
<dbReference type="PANTHER" id="PTHR23305:SF18">
    <property type="entry name" value="OBG-TYPE G DOMAIN-CONTAINING PROTEIN"/>
    <property type="match status" value="1"/>
</dbReference>
<dbReference type="InterPro" id="IPR013029">
    <property type="entry name" value="YchF_C"/>
</dbReference>
<accession>I3EES6</accession>
<dbReference type="Gene3D" id="3.10.20.30">
    <property type="match status" value="1"/>
</dbReference>
<dbReference type="SUPFAM" id="SSF81271">
    <property type="entry name" value="TGS-like"/>
    <property type="match status" value="1"/>
</dbReference>
<evidence type="ECO:0000313" key="7">
    <source>
        <dbReference type="Proteomes" id="UP000002872"/>
    </source>
</evidence>
<dbReference type="CDD" id="cd04867">
    <property type="entry name" value="TGS_YchF_OLA1"/>
    <property type="match status" value="1"/>
</dbReference>
<dbReference type="InterPro" id="IPR023192">
    <property type="entry name" value="TGS-like_dom_sf"/>
</dbReference>
<dbReference type="InterPro" id="IPR027417">
    <property type="entry name" value="P-loop_NTPase"/>
</dbReference>
<dbReference type="PIRSF" id="PIRSF006641">
    <property type="entry name" value="CHP00092"/>
    <property type="match status" value="1"/>
</dbReference>
<dbReference type="FunFam" id="1.10.150.300:FF:000001">
    <property type="entry name" value="Ribosome-binding ATPase YchF"/>
    <property type="match status" value="1"/>
</dbReference>
<dbReference type="VEuPathDB" id="MicrosporidiaDB:NEQG_02270"/>
<dbReference type="HOGENOM" id="CLU_018395_0_1_1"/>
<proteinExistence type="predicted"/>
<dbReference type="OMA" id="VLRCFDN"/>
<dbReference type="Gene3D" id="3.40.50.300">
    <property type="entry name" value="P-loop containing nucleotide triphosphate hydrolases"/>
    <property type="match status" value="1"/>
</dbReference>
<dbReference type="Proteomes" id="UP000002872">
    <property type="component" value="Unassembled WGS sequence"/>
</dbReference>
<dbReference type="PROSITE" id="PS51710">
    <property type="entry name" value="G_OBG"/>
    <property type="match status" value="1"/>
</dbReference>
<dbReference type="EMBL" id="GL870881">
    <property type="protein sequence ID" value="EIJ87723.1"/>
    <property type="molecule type" value="Genomic_DNA"/>
</dbReference>
<evidence type="ECO:0000256" key="2">
    <source>
        <dbReference type="ARBA" id="ARBA00022741"/>
    </source>
</evidence>
<protein>
    <recommendedName>
        <fullName evidence="4">Obg-like ATPase homolog</fullName>
    </recommendedName>
</protein>
<keyword evidence="2" id="KW-0547">Nucleotide-binding</keyword>
<feature type="domain" description="OBG-type G" evidence="5">
    <location>
        <begin position="25"/>
        <end position="177"/>
    </location>
</feature>
<sequence length="383" mass="42623">MNAQKKKDAAQKAVVKFGRTNTHNLTMGIVGLPNVGKSSLFNSMTGLQVPASNYAFCTIDPSEAKVCIKDKRFDDLCKIYKPKKTTPAYLTVFDIAGLVKGASEGLGMGNSFLENIRQVDGIFHVVRCFNDDSIAHVDDSVDPVRDCMVIREELRQKDLTDAKKRLEIAKKELRSKPSDKYFKIYIEALEKLVAGLEAAKDARFIDFTSDEIKSLRPLNLITAKNVVYLANISVDKYRQNKPTSLAVKLKKHLMETDPDAPCILVCAGISVDESTEYLDKAISSGYKTLELITFFTCGPEEVRCWTIRDGTLAPDAGAVIHTDFRTGFVAVDVMSYDDLIEYGSEQELKSKGLCRMKGRDYPVANGDILHFRAGRVNKNKYTG</sequence>
<dbReference type="GO" id="GO:0016887">
    <property type="term" value="F:ATP hydrolysis activity"/>
    <property type="evidence" value="ECO:0007669"/>
    <property type="project" value="InterPro"/>
</dbReference>
<dbReference type="InterPro" id="IPR004396">
    <property type="entry name" value="ATPase_YchF/OLA1"/>
</dbReference>
<dbReference type="InterPro" id="IPR012675">
    <property type="entry name" value="Beta-grasp_dom_sf"/>
</dbReference>
<dbReference type="InterPro" id="IPR031167">
    <property type="entry name" value="G_OBG"/>
</dbReference>
<dbReference type="PRINTS" id="PR00326">
    <property type="entry name" value="GTP1OBG"/>
</dbReference>
<gene>
    <name evidence="6" type="ORF">NEQG_02270</name>
</gene>
<evidence type="ECO:0000256" key="4">
    <source>
        <dbReference type="ARBA" id="ARBA00068719"/>
    </source>
</evidence>
<dbReference type="Gene3D" id="1.10.150.300">
    <property type="entry name" value="TGS-like domain"/>
    <property type="match status" value="1"/>
</dbReference>
<dbReference type="InParanoid" id="I3EES6"/>
<dbReference type="InterPro" id="IPR006073">
    <property type="entry name" value="GTP-bd"/>
</dbReference>
<evidence type="ECO:0000256" key="3">
    <source>
        <dbReference type="ARBA" id="ARBA00022840"/>
    </source>
</evidence>
<dbReference type="NCBIfam" id="TIGR00092">
    <property type="entry name" value="redox-regulated ATPase YchF"/>
    <property type="match status" value="1"/>
</dbReference>
<dbReference type="Pfam" id="PF01926">
    <property type="entry name" value="MMR_HSR1"/>
    <property type="match status" value="1"/>
</dbReference>
<dbReference type="SUPFAM" id="SSF52540">
    <property type="entry name" value="P-loop containing nucleoside triphosphate hydrolases"/>
    <property type="match status" value="1"/>
</dbReference>
<dbReference type="PANTHER" id="PTHR23305">
    <property type="entry name" value="OBG GTPASE FAMILY"/>
    <property type="match status" value="1"/>
</dbReference>
<keyword evidence="1" id="KW-0479">Metal-binding</keyword>
<dbReference type="GO" id="GO:0005737">
    <property type="term" value="C:cytoplasm"/>
    <property type="evidence" value="ECO:0007669"/>
    <property type="project" value="TreeGrafter"/>
</dbReference>
<dbReference type="STRING" id="935791.I3EES6"/>
<dbReference type="InterPro" id="IPR041706">
    <property type="entry name" value="YchF_N"/>
</dbReference>
<dbReference type="Pfam" id="PF06071">
    <property type="entry name" value="YchF-GTPase_C"/>
    <property type="match status" value="1"/>
</dbReference>
<organism evidence="6 7">
    <name type="scientific">Nematocida parisii (strain ERTm3)</name>
    <name type="common">Nematode killer fungus</name>
    <dbReference type="NCBI Taxonomy" id="935791"/>
    <lineage>
        <taxon>Eukaryota</taxon>
        <taxon>Fungi</taxon>
        <taxon>Fungi incertae sedis</taxon>
        <taxon>Microsporidia</taxon>
        <taxon>Nematocida</taxon>
    </lineage>
</organism>
<evidence type="ECO:0000259" key="5">
    <source>
        <dbReference type="PROSITE" id="PS51710"/>
    </source>
</evidence>
<evidence type="ECO:0000256" key="1">
    <source>
        <dbReference type="ARBA" id="ARBA00022723"/>
    </source>
</evidence>
<keyword evidence="3" id="KW-0067">ATP-binding</keyword>
<dbReference type="GO" id="GO:0005524">
    <property type="term" value="F:ATP binding"/>
    <property type="evidence" value="ECO:0007669"/>
    <property type="project" value="UniProtKB-KW"/>
</dbReference>
<dbReference type="AlphaFoldDB" id="I3EES6"/>
<dbReference type="GO" id="GO:0005525">
    <property type="term" value="F:GTP binding"/>
    <property type="evidence" value="ECO:0007669"/>
    <property type="project" value="InterPro"/>
</dbReference>
<evidence type="ECO:0000313" key="6">
    <source>
        <dbReference type="EMBL" id="EIJ87723.1"/>
    </source>
</evidence>
<dbReference type="CDD" id="cd01900">
    <property type="entry name" value="YchF"/>
    <property type="match status" value="1"/>
</dbReference>
<dbReference type="InterPro" id="IPR012676">
    <property type="entry name" value="TGS-like"/>
</dbReference>